<evidence type="ECO:0000313" key="1">
    <source>
        <dbReference type="EMBL" id="MBA0548811.1"/>
    </source>
</evidence>
<keyword evidence="2" id="KW-1185">Reference proteome</keyword>
<organism evidence="1 2">
    <name type="scientific">Gossypium lobatum</name>
    <dbReference type="NCBI Taxonomy" id="34289"/>
    <lineage>
        <taxon>Eukaryota</taxon>
        <taxon>Viridiplantae</taxon>
        <taxon>Streptophyta</taxon>
        <taxon>Embryophyta</taxon>
        <taxon>Tracheophyta</taxon>
        <taxon>Spermatophyta</taxon>
        <taxon>Magnoliopsida</taxon>
        <taxon>eudicotyledons</taxon>
        <taxon>Gunneridae</taxon>
        <taxon>Pentapetalae</taxon>
        <taxon>rosids</taxon>
        <taxon>malvids</taxon>
        <taxon>Malvales</taxon>
        <taxon>Malvaceae</taxon>
        <taxon>Malvoideae</taxon>
        <taxon>Gossypium</taxon>
    </lineage>
</organism>
<sequence length="73" mass="8041">MSPGGANGPGSGDQERGDLRCIFEHASRKENGLVHLLAAERLRRGENTYLMVGVLLFVVAEVEKDKLWQESSD</sequence>
<proteinExistence type="predicted"/>
<reference evidence="1 2" key="1">
    <citation type="journal article" date="2019" name="Genome Biol. Evol.">
        <title>Insights into the evolution of the New World diploid cottons (Gossypium, subgenus Houzingenia) based on genome sequencing.</title>
        <authorList>
            <person name="Grover C.E."/>
            <person name="Arick M.A. 2nd"/>
            <person name="Thrash A."/>
            <person name="Conover J.L."/>
            <person name="Sanders W.S."/>
            <person name="Peterson D.G."/>
            <person name="Frelichowski J.E."/>
            <person name="Scheffler J.A."/>
            <person name="Scheffler B.E."/>
            <person name="Wendel J.F."/>
        </authorList>
    </citation>
    <scope>NUCLEOTIDE SEQUENCE [LARGE SCALE GENOMIC DNA]</scope>
    <source>
        <strain evidence="1">157</strain>
        <tissue evidence="1">Leaf</tissue>
    </source>
</reference>
<evidence type="ECO:0000313" key="2">
    <source>
        <dbReference type="Proteomes" id="UP000593572"/>
    </source>
</evidence>
<comment type="caution">
    <text evidence="1">The sequence shown here is derived from an EMBL/GenBank/DDBJ whole genome shotgun (WGS) entry which is preliminary data.</text>
</comment>
<name>A0A7J8L8M3_9ROSI</name>
<protein>
    <submittedName>
        <fullName evidence="1">Uncharacterized protein</fullName>
    </submittedName>
</protein>
<gene>
    <name evidence="1" type="ORF">Golob_019883</name>
</gene>
<dbReference type="Proteomes" id="UP000593572">
    <property type="component" value="Unassembled WGS sequence"/>
</dbReference>
<dbReference type="AlphaFoldDB" id="A0A7J8L8M3"/>
<dbReference type="EMBL" id="JABEZX010000001">
    <property type="protein sequence ID" value="MBA0548811.1"/>
    <property type="molecule type" value="Genomic_DNA"/>
</dbReference>
<accession>A0A7J8L8M3</accession>